<organism evidence="2 3">
    <name type="scientific">Caulobacter ginsengisoli</name>
    <dbReference type="NCBI Taxonomy" id="400775"/>
    <lineage>
        <taxon>Bacteria</taxon>
        <taxon>Pseudomonadati</taxon>
        <taxon>Pseudomonadota</taxon>
        <taxon>Alphaproteobacteria</taxon>
        <taxon>Caulobacterales</taxon>
        <taxon>Caulobacteraceae</taxon>
        <taxon>Caulobacter</taxon>
    </lineage>
</organism>
<dbReference type="PANTHER" id="PTHR34980">
    <property type="entry name" value="INNER MEMBRANE PROTEIN-RELATED-RELATED"/>
    <property type="match status" value="1"/>
</dbReference>
<dbReference type="EMBL" id="JAUSVS010000002">
    <property type="protein sequence ID" value="MDQ0463510.1"/>
    <property type="molecule type" value="Genomic_DNA"/>
</dbReference>
<gene>
    <name evidence="2" type="ORF">QO010_001281</name>
</gene>
<feature type="transmembrane region" description="Helical" evidence="1">
    <location>
        <begin position="70"/>
        <end position="92"/>
    </location>
</feature>
<dbReference type="RefSeq" id="WP_307347489.1">
    <property type="nucleotide sequence ID" value="NZ_JAUSVS010000002.1"/>
</dbReference>
<reference evidence="2 3" key="1">
    <citation type="submission" date="2023-07" db="EMBL/GenBank/DDBJ databases">
        <title>Genomic Encyclopedia of Type Strains, Phase IV (KMG-IV): sequencing the most valuable type-strain genomes for metagenomic binning, comparative biology and taxonomic classification.</title>
        <authorList>
            <person name="Goeker M."/>
        </authorList>
    </citation>
    <scope>NUCLEOTIDE SEQUENCE [LARGE SCALE GENOMIC DNA]</scope>
    <source>
        <strain evidence="2 3">DSM 18695</strain>
    </source>
</reference>
<keyword evidence="3" id="KW-1185">Reference proteome</keyword>
<accession>A0ABU0INB6</accession>
<protein>
    <submittedName>
        <fullName evidence="2">Uncharacterized membrane protein YhaH (DUF805 family)</fullName>
    </submittedName>
</protein>
<name>A0ABU0INB6_9CAUL</name>
<feature type="transmembrane region" description="Helical" evidence="1">
    <location>
        <begin position="104"/>
        <end position="134"/>
    </location>
</feature>
<dbReference type="PANTHER" id="PTHR34980:SF3">
    <property type="entry name" value="BLR8105 PROTEIN"/>
    <property type="match status" value="1"/>
</dbReference>
<dbReference type="Proteomes" id="UP001228905">
    <property type="component" value="Unassembled WGS sequence"/>
</dbReference>
<dbReference type="InterPro" id="IPR008523">
    <property type="entry name" value="DUF805"/>
</dbReference>
<keyword evidence="1" id="KW-0812">Transmembrane</keyword>
<evidence type="ECO:0000256" key="1">
    <source>
        <dbReference type="SAM" id="Phobius"/>
    </source>
</evidence>
<proteinExistence type="predicted"/>
<sequence>MSWLTLFFSPEGRINRAHFWLGWLILFGGGLLIGWFPVFGQIAVLLSLYCHVCVYAKRLHDMGRTGWLQIIPFLAFAILPLVGLIMSGATVFSNLHRFDNGADWWVIAQAFGWLALGFLAAGTIWTIFLIWIGASGGQPGENRFGPPAPTSLA</sequence>
<comment type="caution">
    <text evidence="2">The sequence shown here is derived from an EMBL/GenBank/DDBJ whole genome shotgun (WGS) entry which is preliminary data.</text>
</comment>
<evidence type="ECO:0000313" key="3">
    <source>
        <dbReference type="Proteomes" id="UP001228905"/>
    </source>
</evidence>
<keyword evidence="1" id="KW-0472">Membrane</keyword>
<evidence type="ECO:0000313" key="2">
    <source>
        <dbReference type="EMBL" id="MDQ0463510.1"/>
    </source>
</evidence>
<keyword evidence="1" id="KW-1133">Transmembrane helix</keyword>
<feature type="transmembrane region" description="Helical" evidence="1">
    <location>
        <begin position="20"/>
        <end position="49"/>
    </location>
</feature>
<dbReference type="Pfam" id="PF05656">
    <property type="entry name" value="DUF805"/>
    <property type="match status" value="1"/>
</dbReference>